<protein>
    <recommendedName>
        <fullName evidence="7">TAFII55 protein conserved region domain-containing protein</fullName>
    </recommendedName>
</protein>
<dbReference type="AlphaFoldDB" id="A0A2V5HY38"/>
<dbReference type="Pfam" id="PF04658">
    <property type="entry name" value="TAFII55_N"/>
    <property type="match status" value="1"/>
</dbReference>
<reference evidence="8 9" key="1">
    <citation type="submission" date="2018-02" db="EMBL/GenBank/DDBJ databases">
        <title>The genomes of Aspergillus section Nigri reveals drivers in fungal speciation.</title>
        <authorList>
            <consortium name="DOE Joint Genome Institute"/>
            <person name="Vesth T.C."/>
            <person name="Nybo J."/>
            <person name="Theobald S."/>
            <person name="Brandl J."/>
            <person name="Frisvad J.C."/>
            <person name="Nielsen K.F."/>
            <person name="Lyhne E.K."/>
            <person name="Kogle M.E."/>
            <person name="Kuo A."/>
            <person name="Riley R."/>
            <person name="Clum A."/>
            <person name="Nolan M."/>
            <person name="Lipzen A."/>
            <person name="Salamov A."/>
            <person name="Henrissat B."/>
            <person name="Wiebenga A."/>
            <person name="De vries R.P."/>
            <person name="Grigoriev I.V."/>
            <person name="Mortensen U.H."/>
            <person name="Andersen M.R."/>
            <person name="Baker S.E."/>
        </authorList>
    </citation>
    <scope>NUCLEOTIDE SEQUENCE [LARGE SCALE GENOMIC DNA]</scope>
    <source>
        <strain evidence="8 9">CBS 114.80</strain>
    </source>
</reference>
<evidence type="ECO:0000259" key="7">
    <source>
        <dbReference type="SMART" id="SM01370"/>
    </source>
</evidence>
<dbReference type="GO" id="GO:0005669">
    <property type="term" value="C:transcription factor TFIID complex"/>
    <property type="evidence" value="ECO:0007669"/>
    <property type="project" value="InterPro"/>
</dbReference>
<comment type="subcellular location">
    <subcellularLocation>
        <location evidence="1">Nucleus</location>
    </subcellularLocation>
</comment>
<feature type="compositionally biased region" description="Pro residues" evidence="6">
    <location>
        <begin position="26"/>
        <end position="37"/>
    </location>
</feature>
<dbReference type="InterPro" id="IPR037817">
    <property type="entry name" value="TAF7"/>
</dbReference>
<feature type="domain" description="TAFII55 protein conserved region" evidence="7">
    <location>
        <begin position="145"/>
        <end position="304"/>
    </location>
</feature>
<accession>A0A2V5HY38</accession>
<evidence type="ECO:0000256" key="3">
    <source>
        <dbReference type="ARBA" id="ARBA00023015"/>
    </source>
</evidence>
<dbReference type="InterPro" id="IPR006751">
    <property type="entry name" value="TAFII55_prot_cons_reg"/>
</dbReference>
<feature type="compositionally biased region" description="Acidic residues" evidence="6">
    <location>
        <begin position="382"/>
        <end position="406"/>
    </location>
</feature>
<feature type="compositionally biased region" description="Low complexity" evidence="6">
    <location>
        <begin position="76"/>
        <end position="86"/>
    </location>
</feature>
<dbReference type="EMBL" id="KZ825543">
    <property type="protein sequence ID" value="PYI28731.1"/>
    <property type="molecule type" value="Genomic_DNA"/>
</dbReference>
<evidence type="ECO:0000256" key="2">
    <source>
        <dbReference type="ARBA" id="ARBA00009368"/>
    </source>
</evidence>
<feature type="compositionally biased region" description="Polar residues" evidence="6">
    <location>
        <begin position="1"/>
        <end position="15"/>
    </location>
</feature>
<proteinExistence type="inferred from homology"/>
<dbReference type="PANTHER" id="PTHR12228">
    <property type="entry name" value="TRANSCRIPTION INITIATION FACTOR TFIID 55 KD SUBUNIT-RELATED"/>
    <property type="match status" value="1"/>
</dbReference>
<evidence type="ECO:0000256" key="4">
    <source>
        <dbReference type="ARBA" id="ARBA00023163"/>
    </source>
</evidence>
<evidence type="ECO:0000256" key="1">
    <source>
        <dbReference type="ARBA" id="ARBA00004123"/>
    </source>
</evidence>
<keyword evidence="3" id="KW-0805">Transcription regulation</keyword>
<keyword evidence="5" id="KW-0539">Nucleus</keyword>
<evidence type="ECO:0000256" key="6">
    <source>
        <dbReference type="SAM" id="MobiDB-lite"/>
    </source>
</evidence>
<evidence type="ECO:0000313" key="9">
    <source>
        <dbReference type="Proteomes" id="UP000248817"/>
    </source>
</evidence>
<comment type="similarity">
    <text evidence="2">Belongs to the TAF7 family.</text>
</comment>
<feature type="region of interest" description="Disordered" evidence="6">
    <location>
        <begin position="349"/>
        <end position="416"/>
    </location>
</feature>
<dbReference type="Proteomes" id="UP000248817">
    <property type="component" value="Unassembled WGS sequence"/>
</dbReference>
<gene>
    <name evidence="8" type="ORF">BP00DRAFT_350402</name>
</gene>
<evidence type="ECO:0000313" key="8">
    <source>
        <dbReference type="EMBL" id="PYI28731.1"/>
    </source>
</evidence>
<organism evidence="8 9">
    <name type="scientific">Aspergillus indologenus CBS 114.80</name>
    <dbReference type="NCBI Taxonomy" id="1450541"/>
    <lineage>
        <taxon>Eukaryota</taxon>
        <taxon>Fungi</taxon>
        <taxon>Dikarya</taxon>
        <taxon>Ascomycota</taxon>
        <taxon>Pezizomycotina</taxon>
        <taxon>Eurotiomycetes</taxon>
        <taxon>Eurotiomycetidae</taxon>
        <taxon>Eurotiales</taxon>
        <taxon>Aspergillaceae</taxon>
        <taxon>Aspergillus</taxon>
        <taxon>Aspergillus subgen. Circumdati</taxon>
    </lineage>
</organism>
<dbReference type="GO" id="GO:0051123">
    <property type="term" value="P:RNA polymerase II preinitiation complex assembly"/>
    <property type="evidence" value="ECO:0007669"/>
    <property type="project" value="TreeGrafter"/>
</dbReference>
<feature type="region of interest" description="Disordered" evidence="6">
    <location>
        <begin position="1"/>
        <end position="86"/>
    </location>
</feature>
<dbReference type="SMART" id="SM01370">
    <property type="entry name" value="TAFII55_N"/>
    <property type="match status" value="1"/>
</dbReference>
<dbReference type="GO" id="GO:0016251">
    <property type="term" value="F:RNA polymerase II general transcription initiation factor activity"/>
    <property type="evidence" value="ECO:0007669"/>
    <property type="project" value="TreeGrafter"/>
</dbReference>
<sequence>MSETPRPSLKLTFNKNKAKASAPSTPSQPAPPTPKPTETPQRKITLKIPRKPSVAEGAGEDEKPKKKKPSKKRPAEGPAVPEPSAAAAVATASAAAGPKRLKLINPAKKPGVQSIRIKNKGLVPNRPTGVGYDSEASDTEIDPAIEEQFILRMLPGDDCEYLRRAIAERRFDRSEFSFKPLTREGRRAIFKVRDRQYAAALVDLPCIIEGMKSWDRRGWYKSADICQMLLILGPVANEQEAMDYPIPDEVSLTDDKNLQYPHGLAPPLRWVRRRRFRERVSTRTIEQVEKAVEEMVAQDEASLAPPRYELVDAASLNRNEGIVQSGDYEDYGDEYYDEEQDAEGEIDVGMDAGALGPQSDAGVYQAGTPMATKPSTPAADSSGDESDGSDGEDNEEPGDEMDEEQLEQQRQLQQQREEIDELEALIRAETVKWENMPNAILKNKLAKRINDLKQDLALKKVSIGEGDDADD</sequence>
<dbReference type="PANTHER" id="PTHR12228:SF0">
    <property type="entry name" value="TATA-BOX BINDING PROTEIN ASSOCIATED FACTOR 7"/>
    <property type="match status" value="1"/>
</dbReference>
<dbReference type="CDD" id="cd08047">
    <property type="entry name" value="TAF7"/>
    <property type="match status" value="1"/>
</dbReference>
<keyword evidence="4" id="KW-0804">Transcription</keyword>
<evidence type="ECO:0000256" key="5">
    <source>
        <dbReference type="ARBA" id="ARBA00023242"/>
    </source>
</evidence>
<name>A0A2V5HY38_9EURO</name>
<keyword evidence="9" id="KW-1185">Reference proteome</keyword>